<dbReference type="InterPro" id="IPR000792">
    <property type="entry name" value="Tscrpt_reg_LuxR_C"/>
</dbReference>
<evidence type="ECO:0000313" key="6">
    <source>
        <dbReference type="Proteomes" id="UP000294498"/>
    </source>
</evidence>
<evidence type="ECO:0000259" key="4">
    <source>
        <dbReference type="PROSITE" id="PS50110"/>
    </source>
</evidence>
<accession>A0A4R8DU35</accession>
<evidence type="ECO:0000256" key="2">
    <source>
        <dbReference type="PROSITE-ProRule" id="PRU00169"/>
    </source>
</evidence>
<dbReference type="AlphaFoldDB" id="A0A4R8DU35"/>
<dbReference type="InterPro" id="IPR011006">
    <property type="entry name" value="CheY-like_superfamily"/>
</dbReference>
<proteinExistence type="predicted"/>
<comment type="caution">
    <text evidence="5">The sequence shown here is derived from an EMBL/GenBank/DDBJ whole genome shotgun (WGS) entry which is preliminary data.</text>
</comment>
<dbReference type="Pfam" id="PF00196">
    <property type="entry name" value="GerE"/>
    <property type="match status" value="1"/>
</dbReference>
<dbReference type="GO" id="GO:0003677">
    <property type="term" value="F:DNA binding"/>
    <property type="evidence" value="ECO:0007669"/>
    <property type="project" value="UniProtKB-KW"/>
</dbReference>
<dbReference type="Gene3D" id="3.40.50.2300">
    <property type="match status" value="1"/>
</dbReference>
<dbReference type="InterPro" id="IPR039420">
    <property type="entry name" value="WalR-like"/>
</dbReference>
<feature type="domain" description="HTH luxR-type" evidence="3">
    <location>
        <begin position="144"/>
        <end position="209"/>
    </location>
</feature>
<dbReference type="Gene3D" id="1.10.10.10">
    <property type="entry name" value="Winged helix-like DNA-binding domain superfamily/Winged helix DNA-binding domain"/>
    <property type="match status" value="1"/>
</dbReference>
<dbReference type="InterPro" id="IPR016032">
    <property type="entry name" value="Sig_transdc_resp-reg_C-effctor"/>
</dbReference>
<keyword evidence="2" id="KW-0597">Phosphoprotein</keyword>
<evidence type="ECO:0000256" key="1">
    <source>
        <dbReference type="ARBA" id="ARBA00023125"/>
    </source>
</evidence>
<reference evidence="5 6" key="1">
    <citation type="submission" date="2019-03" db="EMBL/GenBank/DDBJ databases">
        <title>Genomic Encyclopedia of Type Strains, Phase IV (KMG-IV): sequencing the most valuable type-strain genomes for metagenomic binning, comparative biology and taxonomic classification.</title>
        <authorList>
            <person name="Goeker M."/>
        </authorList>
    </citation>
    <scope>NUCLEOTIDE SEQUENCE [LARGE SCALE GENOMIC DNA]</scope>
    <source>
        <strain evidence="5 6">DSM 100059</strain>
    </source>
</reference>
<dbReference type="GO" id="GO:0000160">
    <property type="term" value="P:phosphorelay signal transduction system"/>
    <property type="evidence" value="ECO:0007669"/>
    <property type="project" value="InterPro"/>
</dbReference>
<feature type="modified residue" description="4-aspartylphosphate" evidence="2">
    <location>
        <position position="55"/>
    </location>
</feature>
<gene>
    <name evidence="5" type="ORF">EDB95_2906</name>
</gene>
<keyword evidence="6" id="KW-1185">Reference proteome</keyword>
<feature type="domain" description="Response regulatory" evidence="4">
    <location>
        <begin position="3"/>
        <end position="120"/>
    </location>
</feature>
<dbReference type="SMART" id="SM00421">
    <property type="entry name" value="HTH_LUXR"/>
    <property type="match status" value="1"/>
</dbReference>
<dbReference type="CDD" id="cd06170">
    <property type="entry name" value="LuxR_C_like"/>
    <property type="match status" value="1"/>
</dbReference>
<dbReference type="GO" id="GO:0006355">
    <property type="term" value="P:regulation of DNA-templated transcription"/>
    <property type="evidence" value="ECO:0007669"/>
    <property type="project" value="InterPro"/>
</dbReference>
<dbReference type="Proteomes" id="UP000294498">
    <property type="component" value="Unassembled WGS sequence"/>
</dbReference>
<dbReference type="InterPro" id="IPR001789">
    <property type="entry name" value="Sig_transdc_resp-reg_receiver"/>
</dbReference>
<dbReference type="PROSITE" id="PS50043">
    <property type="entry name" value="HTH_LUXR_2"/>
    <property type="match status" value="1"/>
</dbReference>
<dbReference type="EMBL" id="SODV01000001">
    <property type="protein sequence ID" value="TDX01862.1"/>
    <property type="molecule type" value="Genomic_DNA"/>
</dbReference>
<protein>
    <submittedName>
        <fullName evidence="5">DNA-binding NarL/FixJ family response regulator</fullName>
    </submittedName>
</protein>
<dbReference type="PANTHER" id="PTHR43214:SF43">
    <property type="entry name" value="TWO-COMPONENT RESPONSE REGULATOR"/>
    <property type="match status" value="1"/>
</dbReference>
<dbReference type="OrthoDB" id="9797341at2"/>
<organism evidence="5 6">
    <name type="scientific">Dinghuibacter silviterrae</name>
    <dbReference type="NCBI Taxonomy" id="1539049"/>
    <lineage>
        <taxon>Bacteria</taxon>
        <taxon>Pseudomonadati</taxon>
        <taxon>Bacteroidota</taxon>
        <taxon>Chitinophagia</taxon>
        <taxon>Chitinophagales</taxon>
        <taxon>Chitinophagaceae</taxon>
        <taxon>Dinghuibacter</taxon>
    </lineage>
</organism>
<dbReference type="InterPro" id="IPR036388">
    <property type="entry name" value="WH-like_DNA-bd_sf"/>
</dbReference>
<dbReference type="SUPFAM" id="SSF46894">
    <property type="entry name" value="C-terminal effector domain of the bipartite response regulators"/>
    <property type="match status" value="1"/>
</dbReference>
<dbReference type="RefSeq" id="WP_133994500.1">
    <property type="nucleotide sequence ID" value="NZ_SODV01000001.1"/>
</dbReference>
<dbReference type="PRINTS" id="PR00038">
    <property type="entry name" value="HTHLUXR"/>
</dbReference>
<keyword evidence="1 5" id="KW-0238">DNA-binding</keyword>
<dbReference type="PROSITE" id="PS50110">
    <property type="entry name" value="RESPONSE_REGULATORY"/>
    <property type="match status" value="1"/>
</dbReference>
<evidence type="ECO:0000259" key="3">
    <source>
        <dbReference type="PROSITE" id="PS50043"/>
    </source>
</evidence>
<sequence length="213" mass="24556">MINIALVDSRVRHRAALAEYIRSFDEYDVMLEASDGQDFIRQVRPDYHPDMVIMDTSTPRTLGQDTARWISNHYPQVKIFAFSISAKARSIVRTHRISIRRYAFRDRDPLALRPALGDLLDKGFYYSDMLSGRMLPGSSIREERIINNHALSERELQFLRLACSELTYKEIADKMYLSARTIDGYRDALFDKLNVRTRVGLVMYAIRSGIAAA</sequence>
<dbReference type="PANTHER" id="PTHR43214">
    <property type="entry name" value="TWO-COMPONENT RESPONSE REGULATOR"/>
    <property type="match status" value="1"/>
</dbReference>
<name>A0A4R8DU35_9BACT</name>
<dbReference type="SUPFAM" id="SSF52172">
    <property type="entry name" value="CheY-like"/>
    <property type="match status" value="1"/>
</dbReference>
<evidence type="ECO:0000313" key="5">
    <source>
        <dbReference type="EMBL" id="TDX01862.1"/>
    </source>
</evidence>
<dbReference type="Pfam" id="PF00072">
    <property type="entry name" value="Response_reg"/>
    <property type="match status" value="1"/>
</dbReference>